<name>A0A6C2TZD6_PONDE</name>
<keyword evidence="8" id="KW-1185">Reference proteome</keyword>
<keyword evidence="3 5" id="KW-0479">Metal-binding</keyword>
<organism evidence="7 8">
    <name type="scientific">Pontiella desulfatans</name>
    <dbReference type="NCBI Taxonomy" id="2750659"/>
    <lineage>
        <taxon>Bacteria</taxon>
        <taxon>Pseudomonadati</taxon>
        <taxon>Kiritimatiellota</taxon>
        <taxon>Kiritimatiellia</taxon>
        <taxon>Kiritimatiellales</taxon>
        <taxon>Pontiellaceae</taxon>
        <taxon>Pontiella</taxon>
    </lineage>
</organism>
<dbReference type="EC" id="3.1.-.-" evidence="5"/>
<comment type="similarity">
    <text evidence="5">Belongs to the PINc/VapC protein family.</text>
</comment>
<evidence type="ECO:0000256" key="1">
    <source>
        <dbReference type="ARBA" id="ARBA00022649"/>
    </source>
</evidence>
<dbReference type="InterPro" id="IPR002716">
    <property type="entry name" value="PIN_dom"/>
</dbReference>
<dbReference type="GO" id="GO:0000287">
    <property type="term" value="F:magnesium ion binding"/>
    <property type="evidence" value="ECO:0007669"/>
    <property type="project" value="UniProtKB-UniRule"/>
</dbReference>
<keyword evidence="2 5" id="KW-0540">Nuclease</keyword>
<dbReference type="Gene3D" id="3.40.50.1010">
    <property type="entry name" value="5'-nuclease"/>
    <property type="match status" value="1"/>
</dbReference>
<keyword evidence="5" id="KW-0460">Magnesium</keyword>
<dbReference type="AlphaFoldDB" id="A0A6C2TZD6"/>
<evidence type="ECO:0000256" key="5">
    <source>
        <dbReference type="HAMAP-Rule" id="MF_00265"/>
    </source>
</evidence>
<feature type="binding site" evidence="5">
    <location>
        <position position="104"/>
    </location>
    <ligand>
        <name>Mg(2+)</name>
        <dbReference type="ChEBI" id="CHEBI:18420"/>
    </ligand>
</feature>
<feature type="domain" description="PIN" evidence="6">
    <location>
        <begin position="3"/>
        <end position="129"/>
    </location>
</feature>
<accession>A0A6C2TZD6</accession>
<protein>
    <recommendedName>
        <fullName evidence="5">Ribonuclease VapC</fullName>
        <shortName evidence="5">RNase VapC</shortName>
        <ecNumber evidence="5">3.1.-.-</ecNumber>
    </recommendedName>
    <alternativeName>
        <fullName evidence="5">Toxin VapC</fullName>
    </alternativeName>
</protein>
<keyword evidence="1 5" id="KW-1277">Toxin-antitoxin system</keyword>
<dbReference type="GO" id="GO:0004540">
    <property type="term" value="F:RNA nuclease activity"/>
    <property type="evidence" value="ECO:0007669"/>
    <property type="project" value="InterPro"/>
</dbReference>
<keyword evidence="4 5" id="KW-0378">Hydrolase</keyword>
<dbReference type="HAMAP" id="MF_00265">
    <property type="entry name" value="VapC_Nob1"/>
    <property type="match status" value="1"/>
</dbReference>
<dbReference type="InterPro" id="IPR051619">
    <property type="entry name" value="TypeII_TA_RNase_PINc/VapC"/>
</dbReference>
<evidence type="ECO:0000313" key="8">
    <source>
        <dbReference type="Proteomes" id="UP000366872"/>
    </source>
</evidence>
<proteinExistence type="inferred from homology"/>
<evidence type="ECO:0000259" key="6">
    <source>
        <dbReference type="Pfam" id="PF01850"/>
    </source>
</evidence>
<reference evidence="7 8" key="1">
    <citation type="submission" date="2019-04" db="EMBL/GenBank/DDBJ databases">
        <authorList>
            <person name="Van Vliet M D."/>
        </authorList>
    </citation>
    <scope>NUCLEOTIDE SEQUENCE [LARGE SCALE GENOMIC DNA]</scope>
    <source>
        <strain evidence="7 8">F1</strain>
    </source>
</reference>
<comment type="cofactor">
    <cofactor evidence="5">
        <name>Mg(2+)</name>
        <dbReference type="ChEBI" id="CHEBI:18420"/>
    </cofactor>
</comment>
<evidence type="ECO:0000313" key="7">
    <source>
        <dbReference type="EMBL" id="VGO12965.1"/>
    </source>
</evidence>
<evidence type="ECO:0000256" key="3">
    <source>
        <dbReference type="ARBA" id="ARBA00022723"/>
    </source>
</evidence>
<dbReference type="Pfam" id="PF01850">
    <property type="entry name" value="PIN"/>
    <property type="match status" value="1"/>
</dbReference>
<dbReference type="GO" id="GO:0090729">
    <property type="term" value="F:toxin activity"/>
    <property type="evidence" value="ECO:0007669"/>
    <property type="project" value="UniProtKB-KW"/>
</dbReference>
<dbReference type="GO" id="GO:0016787">
    <property type="term" value="F:hydrolase activity"/>
    <property type="evidence" value="ECO:0007669"/>
    <property type="project" value="UniProtKB-KW"/>
</dbReference>
<evidence type="ECO:0000256" key="2">
    <source>
        <dbReference type="ARBA" id="ARBA00022722"/>
    </source>
</evidence>
<evidence type="ECO:0000256" key="4">
    <source>
        <dbReference type="ARBA" id="ARBA00022801"/>
    </source>
</evidence>
<sequence length="139" mass="15916">MPYIDTSVLAAYYCPEAASSRIEKTLEKTANPTISQLVETELYSAVARKVRMKEMTRQDGNLILSQFNLHLEQRLYRMLPVETRHYHVAREWIGRFDTALRTLDALHLAIAYSENLTLLSADHHLCKAADYFGISVQSV</sequence>
<dbReference type="RefSeq" id="WP_136078586.1">
    <property type="nucleotide sequence ID" value="NZ_CAAHFG010000001.1"/>
</dbReference>
<dbReference type="SUPFAM" id="SSF88723">
    <property type="entry name" value="PIN domain-like"/>
    <property type="match status" value="1"/>
</dbReference>
<gene>
    <name evidence="5" type="primary">vapC</name>
    <name evidence="7" type="ORF">PDESU_01519</name>
</gene>
<keyword evidence="5" id="KW-0800">Toxin</keyword>
<dbReference type="InterPro" id="IPR022907">
    <property type="entry name" value="VapC_family"/>
</dbReference>
<comment type="function">
    <text evidence="5">Toxic component of a toxin-antitoxin (TA) system. An RNase.</text>
</comment>
<feature type="binding site" evidence="5">
    <location>
        <position position="5"/>
    </location>
    <ligand>
        <name>Mg(2+)</name>
        <dbReference type="ChEBI" id="CHEBI:18420"/>
    </ligand>
</feature>
<dbReference type="PANTHER" id="PTHR35901">
    <property type="entry name" value="RIBONUCLEASE VAPC3"/>
    <property type="match status" value="1"/>
</dbReference>
<dbReference type="CDD" id="cd09874">
    <property type="entry name" value="PIN_MT3492-like"/>
    <property type="match status" value="1"/>
</dbReference>
<dbReference type="InterPro" id="IPR029060">
    <property type="entry name" value="PIN-like_dom_sf"/>
</dbReference>
<dbReference type="Proteomes" id="UP000366872">
    <property type="component" value="Unassembled WGS sequence"/>
</dbReference>
<dbReference type="PANTHER" id="PTHR35901:SF1">
    <property type="entry name" value="EXONUCLEASE VAPC9"/>
    <property type="match status" value="1"/>
</dbReference>
<dbReference type="EMBL" id="CAAHFG010000001">
    <property type="protein sequence ID" value="VGO12965.1"/>
    <property type="molecule type" value="Genomic_DNA"/>
</dbReference>